<organism evidence="2 3">
    <name type="scientific">Phellinidium pouzarii</name>
    <dbReference type="NCBI Taxonomy" id="167371"/>
    <lineage>
        <taxon>Eukaryota</taxon>
        <taxon>Fungi</taxon>
        <taxon>Dikarya</taxon>
        <taxon>Basidiomycota</taxon>
        <taxon>Agaricomycotina</taxon>
        <taxon>Agaricomycetes</taxon>
        <taxon>Hymenochaetales</taxon>
        <taxon>Hymenochaetaceae</taxon>
        <taxon>Phellinidium</taxon>
    </lineage>
</organism>
<proteinExistence type="predicted"/>
<dbReference type="Proteomes" id="UP000308199">
    <property type="component" value="Unassembled WGS sequence"/>
</dbReference>
<accession>A0A4S4LAZ8</accession>
<keyword evidence="3" id="KW-1185">Reference proteome</keyword>
<evidence type="ECO:0000313" key="2">
    <source>
        <dbReference type="EMBL" id="THH08705.1"/>
    </source>
</evidence>
<name>A0A4S4LAZ8_9AGAM</name>
<protein>
    <submittedName>
        <fullName evidence="2">Uncharacterized protein</fullName>
    </submittedName>
</protein>
<dbReference type="PANTHER" id="PTHR28360:SF1">
    <property type="entry name" value="DYNACTIN SUBUNIT 3"/>
    <property type="match status" value="1"/>
</dbReference>
<dbReference type="Pfam" id="PF07426">
    <property type="entry name" value="Dynactin_p22"/>
    <property type="match status" value="1"/>
</dbReference>
<keyword evidence="1" id="KW-0175">Coiled coil</keyword>
<dbReference type="GO" id="GO:0061640">
    <property type="term" value="P:cytoskeleton-dependent cytokinesis"/>
    <property type="evidence" value="ECO:0007669"/>
    <property type="project" value="InterPro"/>
</dbReference>
<evidence type="ECO:0000313" key="3">
    <source>
        <dbReference type="Proteomes" id="UP000308199"/>
    </source>
</evidence>
<dbReference type="AlphaFoldDB" id="A0A4S4LAZ8"/>
<reference evidence="2 3" key="1">
    <citation type="submission" date="2019-02" db="EMBL/GenBank/DDBJ databases">
        <title>Genome sequencing of the rare red list fungi Phellinidium pouzarii.</title>
        <authorList>
            <person name="Buettner E."/>
            <person name="Kellner H."/>
        </authorList>
    </citation>
    <scope>NUCLEOTIDE SEQUENCE [LARGE SCALE GENOMIC DNA]</scope>
    <source>
        <strain evidence="2 3">DSM 108285</strain>
    </source>
</reference>
<dbReference type="PANTHER" id="PTHR28360">
    <property type="entry name" value="DYNACTIN SUBUNIT 3"/>
    <property type="match status" value="1"/>
</dbReference>
<gene>
    <name evidence="2" type="ORF">EW145_g2525</name>
</gene>
<evidence type="ECO:0000256" key="1">
    <source>
        <dbReference type="SAM" id="Coils"/>
    </source>
</evidence>
<dbReference type="EMBL" id="SGPK01000090">
    <property type="protein sequence ID" value="THH08705.1"/>
    <property type="molecule type" value="Genomic_DNA"/>
</dbReference>
<feature type="coiled-coil region" evidence="1">
    <location>
        <begin position="227"/>
        <end position="254"/>
    </location>
</feature>
<dbReference type="GO" id="GO:0005869">
    <property type="term" value="C:dynactin complex"/>
    <property type="evidence" value="ECO:0007669"/>
    <property type="project" value="InterPro"/>
</dbReference>
<sequence length="258" mass="28495">MSILGSIFLGDAARYRVLSPSPSSPPMSPIPNTASTKGLPIDPELSLELRVRWLEVLLLGIKQDASTKVGNAKENASIKHDGDALVLKAEEIQKRLCGIVESNDGLKKFMDRYDQHAQILTPAFALSGISAPPSYSSMSSEELDAFLAEMEPDIRSADRDLREIDILEKRGVLGAGKLADYETLASRLDALRKAHEEDLTSAGDLECRVANVLMQYTTRIDALSELFVEWNDILTSAEDKIARLEREKAEKVRFGYES</sequence>
<comment type="caution">
    <text evidence="2">The sequence shown here is derived from an EMBL/GenBank/DDBJ whole genome shotgun (WGS) entry which is preliminary data.</text>
</comment>
<dbReference type="OrthoDB" id="16729at2759"/>
<dbReference type="InterPro" id="IPR009991">
    <property type="entry name" value="DCTN3"/>
</dbReference>